<organism evidence="1 2">
    <name type="scientific">Dissostichus eleginoides</name>
    <name type="common">Patagonian toothfish</name>
    <name type="synonym">Dissostichus amissus</name>
    <dbReference type="NCBI Taxonomy" id="100907"/>
    <lineage>
        <taxon>Eukaryota</taxon>
        <taxon>Metazoa</taxon>
        <taxon>Chordata</taxon>
        <taxon>Craniata</taxon>
        <taxon>Vertebrata</taxon>
        <taxon>Euteleostomi</taxon>
        <taxon>Actinopterygii</taxon>
        <taxon>Neopterygii</taxon>
        <taxon>Teleostei</taxon>
        <taxon>Neoteleostei</taxon>
        <taxon>Acanthomorphata</taxon>
        <taxon>Eupercaria</taxon>
        <taxon>Perciformes</taxon>
        <taxon>Notothenioidei</taxon>
        <taxon>Nototheniidae</taxon>
        <taxon>Dissostichus</taxon>
    </lineage>
</organism>
<proteinExistence type="predicted"/>
<accession>A0AAD9FIE7</accession>
<name>A0AAD9FIE7_DISEL</name>
<comment type="caution">
    <text evidence="1">The sequence shown here is derived from an EMBL/GenBank/DDBJ whole genome shotgun (WGS) entry which is preliminary data.</text>
</comment>
<dbReference type="Proteomes" id="UP001228049">
    <property type="component" value="Unassembled WGS sequence"/>
</dbReference>
<reference evidence="1" key="1">
    <citation type="submission" date="2023-04" db="EMBL/GenBank/DDBJ databases">
        <title>Chromosome-level genome of Chaenocephalus aceratus.</title>
        <authorList>
            <person name="Park H."/>
        </authorList>
    </citation>
    <scope>NUCLEOTIDE SEQUENCE</scope>
    <source>
        <strain evidence="1">DE</strain>
        <tissue evidence="1">Muscle</tissue>
    </source>
</reference>
<evidence type="ECO:0000313" key="2">
    <source>
        <dbReference type="Proteomes" id="UP001228049"/>
    </source>
</evidence>
<keyword evidence="2" id="KW-1185">Reference proteome</keyword>
<protein>
    <submittedName>
        <fullName evidence="1">Arginine repressor</fullName>
    </submittedName>
</protein>
<sequence>MVVNRIDKVIESGVYQVLASQNGMVTGRIKSPGSASSASSAGDHCYYPQILAHNITADFTGTTQEQKTAEQDRI</sequence>
<dbReference type="AlphaFoldDB" id="A0AAD9FIE7"/>
<dbReference type="EMBL" id="JASDAP010000001">
    <property type="protein sequence ID" value="KAK1907008.1"/>
    <property type="molecule type" value="Genomic_DNA"/>
</dbReference>
<evidence type="ECO:0000313" key="1">
    <source>
        <dbReference type="EMBL" id="KAK1907008.1"/>
    </source>
</evidence>
<gene>
    <name evidence="1" type="ORF">KUDE01_009404</name>
</gene>